<dbReference type="Proteomes" id="UP001595783">
    <property type="component" value="Unassembled WGS sequence"/>
</dbReference>
<protein>
    <recommendedName>
        <fullName evidence="7">UDP-3-O-acylglucosamine N-acyltransferase</fullName>
        <ecNumber evidence="7">2.3.1.191</ecNumber>
    </recommendedName>
</protein>
<sequence>MTLSALLEHYPLDINLPPNFKDFEVAGIAPLESATPNHLSYVDQKSYLKKLKDTKAGAIFIRAEHASKIPPTSYPLITPNPHLAFARVSDAFKLAMFARPINPHPPKLGEGVVLMPGVVLGENVEVGEGSVLMANVVVGDGVKIGAHCQIYPNVTLYQNTLIGNRVRIHANSVVGSDGFGYAHTAQGEHVKIEHSGIVQIDDDVEIGANTTIDRAVFGITHIKQGVKIDNLVQVGHNCVLGEHSIIVAQVGLSGSTTMGRNVVLGGQVGTGGHMHIGEFTQIGGKGAVGKDLPPHTNYAGAIPAMEIHEWHHFLATLRRFAKKQKPSLIAKGLSKVWKR</sequence>
<organism evidence="10">
    <name type="scientific">Helicobacter baculiformis</name>
    <dbReference type="NCBI Taxonomy" id="427351"/>
    <lineage>
        <taxon>Bacteria</taxon>
        <taxon>Pseudomonadati</taxon>
        <taxon>Campylobacterota</taxon>
        <taxon>Epsilonproteobacteria</taxon>
        <taxon>Campylobacterales</taxon>
        <taxon>Helicobacteraceae</taxon>
        <taxon>Helicobacter</taxon>
    </lineage>
</organism>
<keyword evidence="1 7" id="KW-0444">Lipid biosynthesis</keyword>
<dbReference type="PANTHER" id="PTHR43378:SF2">
    <property type="entry name" value="UDP-3-O-ACYLGLUCOSAMINE N-ACYLTRANSFERASE 1, MITOCHONDRIAL-RELATED"/>
    <property type="match status" value="1"/>
</dbReference>
<dbReference type="GO" id="GO:0016020">
    <property type="term" value="C:membrane"/>
    <property type="evidence" value="ECO:0007669"/>
    <property type="project" value="GOC"/>
</dbReference>
<dbReference type="NCBIfam" id="NF002060">
    <property type="entry name" value="PRK00892.1"/>
    <property type="match status" value="1"/>
</dbReference>
<proteinExistence type="inferred from homology"/>
<evidence type="ECO:0000256" key="3">
    <source>
        <dbReference type="ARBA" id="ARBA00022679"/>
    </source>
</evidence>
<evidence type="ECO:0000256" key="2">
    <source>
        <dbReference type="ARBA" id="ARBA00022556"/>
    </source>
</evidence>
<comment type="catalytic activity">
    <reaction evidence="7">
        <text>a UDP-3-O-[(3R)-3-hydroxyacyl]-alpha-D-glucosamine + a (3R)-hydroxyacyl-[ACP] = a UDP-2-N,3-O-bis[(3R)-3-hydroxyacyl]-alpha-D-glucosamine + holo-[ACP] + H(+)</text>
        <dbReference type="Rhea" id="RHEA:53836"/>
        <dbReference type="Rhea" id="RHEA-COMP:9685"/>
        <dbReference type="Rhea" id="RHEA-COMP:9945"/>
        <dbReference type="ChEBI" id="CHEBI:15378"/>
        <dbReference type="ChEBI" id="CHEBI:64479"/>
        <dbReference type="ChEBI" id="CHEBI:78827"/>
        <dbReference type="ChEBI" id="CHEBI:137740"/>
        <dbReference type="ChEBI" id="CHEBI:137748"/>
        <dbReference type="EC" id="2.3.1.191"/>
    </reaction>
</comment>
<dbReference type="Gene3D" id="2.160.10.10">
    <property type="entry name" value="Hexapeptide repeat proteins"/>
    <property type="match status" value="1"/>
</dbReference>
<dbReference type="Gene3D" id="3.40.1390.10">
    <property type="entry name" value="MurE/MurF, N-terminal domain"/>
    <property type="match status" value="1"/>
</dbReference>
<evidence type="ECO:0000256" key="7">
    <source>
        <dbReference type="HAMAP-Rule" id="MF_00523"/>
    </source>
</evidence>
<evidence type="ECO:0000313" key="10">
    <source>
        <dbReference type="EMBL" id="SFZ71460.1"/>
    </source>
</evidence>
<dbReference type="EMBL" id="LT633222">
    <property type="protein sequence ID" value="SFZ71460.1"/>
    <property type="molecule type" value="Genomic_DNA"/>
</dbReference>
<keyword evidence="5 7" id="KW-0443">Lipid metabolism</keyword>
<dbReference type="InterPro" id="IPR007691">
    <property type="entry name" value="LpxD"/>
</dbReference>
<reference evidence="11" key="3">
    <citation type="journal article" date="2019" name="Int. J. Syst. Evol. Microbiol.">
        <title>The Global Catalogue of Microorganisms (GCM) 10K type strain sequencing project: providing services to taxonomists for standard genome sequencing and annotation.</title>
        <authorList>
            <consortium name="The Broad Institute Genomics Platform"/>
            <consortium name="The Broad Institute Genome Sequencing Center for Infectious Disease"/>
            <person name="Wu L."/>
            <person name="Ma J."/>
        </authorList>
    </citation>
    <scope>NUCLEOTIDE SEQUENCE [LARGE SCALE GENOMIC DNA]</scope>
    <source>
        <strain evidence="11">CCUG 53816</strain>
    </source>
</reference>
<keyword evidence="11" id="KW-1185">Reference proteome</keyword>
<evidence type="ECO:0000256" key="6">
    <source>
        <dbReference type="ARBA" id="ARBA00023315"/>
    </source>
</evidence>
<keyword evidence="6 7" id="KW-0012">Acyltransferase</keyword>
<dbReference type="OrthoDB" id="9784739at2"/>
<evidence type="ECO:0000313" key="9">
    <source>
        <dbReference type="EMBL" id="MFC3847596.1"/>
    </source>
</evidence>
<reference evidence="10" key="2">
    <citation type="submission" date="2016-10" db="EMBL/GenBank/DDBJ databases">
        <title>Proteomic and phylogenetic analysis of the outer membrane protein repertoire of gastric Helicobacter species.</title>
        <authorList>
            <person name="Joosten M."/>
        </authorList>
    </citation>
    <scope>NUCLEOTIDE SEQUENCE</scope>
    <source>
        <strain evidence="10">HbacM50</strain>
    </source>
</reference>
<comment type="similarity">
    <text evidence="7">Belongs to the transferase hexapeptide repeat family. LpxD subfamily.</text>
</comment>
<dbReference type="PANTHER" id="PTHR43378">
    <property type="entry name" value="UDP-3-O-ACYLGLUCOSAMINE N-ACYLTRANSFERASE"/>
    <property type="match status" value="1"/>
</dbReference>
<comment type="pathway">
    <text evidence="7">Bacterial outer membrane biogenesis; LPS lipid A biosynthesis.</text>
</comment>
<dbReference type="Pfam" id="PF00132">
    <property type="entry name" value="Hexapep"/>
    <property type="match status" value="3"/>
</dbReference>
<dbReference type="InterPro" id="IPR020573">
    <property type="entry name" value="UDP_GlcNAc_AcTrfase_non-rep"/>
</dbReference>
<evidence type="ECO:0000256" key="1">
    <source>
        <dbReference type="ARBA" id="ARBA00022516"/>
    </source>
</evidence>
<comment type="function">
    <text evidence="7">Catalyzes the N-acylation of UDP-3-O-acylglucosamine using 3-hydroxyacyl-ACP as the acyl donor. Is involved in the biosynthesis of lipid A, a phosphorylated glycolipid that anchors the lipopolysaccharide to the outer membrane of the cell.</text>
</comment>
<evidence type="ECO:0000256" key="5">
    <source>
        <dbReference type="ARBA" id="ARBA00023098"/>
    </source>
</evidence>
<dbReference type="InterPro" id="IPR011004">
    <property type="entry name" value="Trimer_LpxA-like_sf"/>
</dbReference>
<evidence type="ECO:0000259" key="8">
    <source>
        <dbReference type="Pfam" id="PF04613"/>
    </source>
</evidence>
<feature type="active site" description="Proton acceptor" evidence="7">
    <location>
        <position position="236"/>
    </location>
</feature>
<reference evidence="9" key="4">
    <citation type="submission" date="2024-09" db="EMBL/GenBank/DDBJ databases">
        <authorList>
            <person name="Sun Q."/>
            <person name="Mori K."/>
        </authorList>
    </citation>
    <scope>NUCLEOTIDE SEQUENCE</scope>
    <source>
        <strain evidence="9">CCUG 53816</strain>
    </source>
</reference>
<dbReference type="GO" id="GO:0009245">
    <property type="term" value="P:lipid A biosynthetic process"/>
    <property type="evidence" value="ECO:0007669"/>
    <property type="project" value="UniProtKB-UniRule"/>
</dbReference>
<dbReference type="RefSeq" id="WP_104752968.1">
    <property type="nucleotide sequence ID" value="NZ_FZMF01000068.1"/>
</dbReference>
<accession>A0A1M4NGV0</accession>
<dbReference type="GO" id="GO:0103118">
    <property type="term" value="F:UDP-3-O-[(3R)-3-hydroxyacyl]-glucosamine N-acyltransferase activity"/>
    <property type="evidence" value="ECO:0007669"/>
    <property type="project" value="UniProtKB-EC"/>
</dbReference>
<dbReference type="NCBIfam" id="TIGR01853">
    <property type="entry name" value="lipid_A_lpxD"/>
    <property type="match status" value="1"/>
</dbReference>
<keyword evidence="4 7" id="KW-0677">Repeat</keyword>
<reference evidence="9" key="1">
    <citation type="journal article" date="2014" name="Int. J. Syst. Evol. Microbiol.">
        <title>Complete genome of a new Firmicutes species belonging to the dominant human colonic microbiota ('Ruminococcus bicirculans') reveals two chromosomes and a selective capacity to utilize plant glucans.</title>
        <authorList>
            <consortium name="NISC Comparative Sequencing Program"/>
            <person name="Wegmann U."/>
            <person name="Louis P."/>
            <person name="Goesmann A."/>
            <person name="Henrissat B."/>
            <person name="Duncan S.H."/>
            <person name="Flint H.J."/>
        </authorList>
    </citation>
    <scope>NUCLEOTIDE SEQUENCE</scope>
    <source>
        <strain evidence="9">CCUG 53816</strain>
    </source>
</reference>
<dbReference type="CDD" id="cd03352">
    <property type="entry name" value="LbH_LpxD"/>
    <property type="match status" value="1"/>
</dbReference>
<dbReference type="InterPro" id="IPR001451">
    <property type="entry name" value="Hexapep"/>
</dbReference>
<feature type="domain" description="UDP-3-O-[3-hydroxymyristoyl] glucosamine N-acyltransferase non-repeat region" evidence="8">
    <location>
        <begin position="22"/>
        <end position="89"/>
    </location>
</feature>
<dbReference type="GO" id="GO:0016410">
    <property type="term" value="F:N-acyltransferase activity"/>
    <property type="evidence" value="ECO:0007669"/>
    <property type="project" value="InterPro"/>
</dbReference>
<name>A0A1M4NGV0_9HELI</name>
<evidence type="ECO:0000256" key="4">
    <source>
        <dbReference type="ARBA" id="ARBA00022737"/>
    </source>
</evidence>
<dbReference type="SUPFAM" id="SSF51161">
    <property type="entry name" value="Trimeric LpxA-like enzymes"/>
    <property type="match status" value="1"/>
</dbReference>
<comment type="subunit">
    <text evidence="7">Homotrimer.</text>
</comment>
<keyword evidence="3 7" id="KW-0808">Transferase</keyword>
<dbReference type="HAMAP" id="MF_00523">
    <property type="entry name" value="LpxD"/>
    <property type="match status" value="1"/>
</dbReference>
<keyword evidence="2 7" id="KW-0441">Lipid A biosynthesis</keyword>
<dbReference type="EC" id="2.3.1.191" evidence="7"/>
<dbReference type="EMBL" id="JBHRZO010000016">
    <property type="protein sequence ID" value="MFC3847596.1"/>
    <property type="molecule type" value="Genomic_DNA"/>
</dbReference>
<gene>
    <name evidence="10" type="primary">omp1573</name>
    <name evidence="7 9" type="synonym">lpxD</name>
    <name evidence="9" type="ORF">ACFOPX_03475</name>
</gene>
<evidence type="ECO:0000313" key="11">
    <source>
        <dbReference type="Proteomes" id="UP001595783"/>
    </source>
</evidence>
<dbReference type="Pfam" id="PF04613">
    <property type="entry name" value="LpxD"/>
    <property type="match status" value="1"/>
</dbReference>
<dbReference type="AlphaFoldDB" id="A0A1M4NGV0"/>
<dbReference type="UniPathway" id="UPA00973"/>